<dbReference type="SUPFAM" id="SSF54211">
    <property type="entry name" value="Ribosomal protein S5 domain 2-like"/>
    <property type="match status" value="1"/>
</dbReference>
<sequence>MAIKILSPQLANQIAAGEVVERPSSVVKELVENALDAEATQVEIQIEQGGAGLILIRDNGSGISKADLPFALARHATSKISDMEDLISILSFGFRGEALASISSVSRLTLTSHTAEQAEAWQVHAEGRDMNAVVKPAAHPIGTTVEVRNLFYNTPARRKFLRTEKTEFNHIDEVIKRIALVRHDVTFTLTHNGKRIRYYRAVPAQSELAQKQARVAQICGNRFIDSANHILWNHFDLAIEGWVMPLSTSELESSQIVQGIQYCYVNGRIVRDKVIMHAIKQAFQTYYPDSFLSDDKLAYVIYLSVSPEQVDVNVHPAKHEVRFHQNRTVHDFIYQAVMQSLEAHCAQIDLETGEVLTQSVISTINDNNRSSAGTNQFAGKQTTISKGMRNETSHPKDSSLARANISELDGNDRQADAILPGQLKPDLGLTSQQEIVNHDLQEQSLLKKTNVTSKQECEDSIKGTDITSSQSSSSSVESYLLDEETSLVASEPEIKNHYQQIFPTRDKPFVFNPDKLDTHEVKHQKTFQKESQDRPMSLAEKALYQQLITPAHSSQNPVLHASKGQASNVEAQIQTFGKALYVLNKTYLLVVKTDEYNLEQLGLVSLYHASVELRTIQFKHVIRHNSAQSLLVPMTLRLKESEWSQVLRYQDVMTQMQIIHSLNDKQKTLDIQTVPAPIRHGDIAKYLTKLFSFWINNTSELLNPLDESILFLAKLLVEELKGSDDQVWTLAEAINLVSELERMLPTRISDIGEPIFKRIELQ</sequence>
<dbReference type="Pfam" id="PF01119">
    <property type="entry name" value="DNA_mis_repair"/>
    <property type="match status" value="1"/>
</dbReference>
<evidence type="ECO:0000256" key="6">
    <source>
        <dbReference type="SAM" id="MobiDB-lite"/>
    </source>
</evidence>
<dbReference type="InterPro" id="IPR014762">
    <property type="entry name" value="DNA_mismatch_repair_CS"/>
</dbReference>
<dbReference type="CDD" id="cd16926">
    <property type="entry name" value="HATPase_MutL-MLH-PMS-like"/>
    <property type="match status" value="1"/>
</dbReference>
<dbReference type="InterPro" id="IPR036890">
    <property type="entry name" value="HATPase_C_sf"/>
</dbReference>
<dbReference type="HAMAP" id="MF_00149">
    <property type="entry name" value="DNA_mis_repair"/>
    <property type="match status" value="1"/>
</dbReference>
<dbReference type="STRING" id="1123402.SAMN02583745_01235"/>
<dbReference type="EMBL" id="FOHV01000007">
    <property type="protein sequence ID" value="SET04239.1"/>
    <property type="molecule type" value="Genomic_DNA"/>
</dbReference>
<proteinExistence type="inferred from homology"/>
<dbReference type="Gene3D" id="3.30.1540.20">
    <property type="entry name" value="MutL, C-terminal domain, dimerisation subdomain"/>
    <property type="match status" value="1"/>
</dbReference>
<dbReference type="InterPro" id="IPR002099">
    <property type="entry name" value="MutL/Mlh/PMS"/>
</dbReference>
<dbReference type="PANTHER" id="PTHR10073:SF12">
    <property type="entry name" value="DNA MISMATCH REPAIR PROTEIN MLH1"/>
    <property type="match status" value="1"/>
</dbReference>
<dbReference type="InterPro" id="IPR042121">
    <property type="entry name" value="MutL_C_regsub"/>
</dbReference>
<evidence type="ECO:0000256" key="4">
    <source>
        <dbReference type="ARBA" id="ARBA00023204"/>
    </source>
</evidence>
<dbReference type="InterPro" id="IPR037198">
    <property type="entry name" value="MutL_C_sf"/>
</dbReference>
<dbReference type="Gene3D" id="3.30.230.10">
    <property type="match status" value="1"/>
</dbReference>
<dbReference type="RefSeq" id="WP_093318648.1">
    <property type="nucleotide sequence ID" value="NZ_FOHV01000007.1"/>
</dbReference>
<evidence type="ECO:0000256" key="3">
    <source>
        <dbReference type="ARBA" id="ARBA00022763"/>
    </source>
</evidence>
<dbReference type="SUPFAM" id="SSF118116">
    <property type="entry name" value="DNA mismatch repair protein MutL"/>
    <property type="match status" value="1"/>
</dbReference>
<dbReference type="GO" id="GO:0032300">
    <property type="term" value="C:mismatch repair complex"/>
    <property type="evidence" value="ECO:0007669"/>
    <property type="project" value="InterPro"/>
</dbReference>
<dbReference type="FunFam" id="3.30.565.10:FF:000003">
    <property type="entry name" value="DNA mismatch repair endonuclease MutL"/>
    <property type="match status" value="1"/>
</dbReference>
<dbReference type="GO" id="GO:0140664">
    <property type="term" value="F:ATP-dependent DNA damage sensor activity"/>
    <property type="evidence" value="ECO:0007669"/>
    <property type="project" value="InterPro"/>
</dbReference>
<dbReference type="Gene3D" id="3.30.565.10">
    <property type="entry name" value="Histidine kinase-like ATPase, C-terminal domain"/>
    <property type="match status" value="1"/>
</dbReference>
<reference evidence="9" key="1">
    <citation type="submission" date="2016-10" db="EMBL/GenBank/DDBJ databases">
        <authorList>
            <person name="Varghese N."/>
            <person name="Submissions S."/>
        </authorList>
    </citation>
    <scope>NUCLEOTIDE SEQUENCE [LARGE SCALE GENOMIC DNA]</scope>
    <source>
        <strain evidence="9">DSM 18579</strain>
    </source>
</reference>
<dbReference type="PANTHER" id="PTHR10073">
    <property type="entry name" value="DNA MISMATCH REPAIR PROTEIN MLH, PMS, MUTL"/>
    <property type="match status" value="1"/>
</dbReference>
<dbReference type="CDD" id="cd03482">
    <property type="entry name" value="MutL_Trans_MutL"/>
    <property type="match status" value="1"/>
</dbReference>
<evidence type="ECO:0000313" key="9">
    <source>
        <dbReference type="Proteomes" id="UP000242642"/>
    </source>
</evidence>
<comment type="function">
    <text evidence="5">This protein is involved in the repair of mismatches in DNA. It is required for dam-dependent methyl-directed DNA mismatch repair. May act as a 'molecular matchmaker', a protein that promotes the formation of a stable complex between two or more DNA-binding proteins in an ATP-dependent manner without itself being part of a final effector complex.</text>
</comment>
<dbReference type="InterPro" id="IPR038973">
    <property type="entry name" value="MutL/Mlh/Pms-like"/>
</dbReference>
<evidence type="ECO:0000259" key="7">
    <source>
        <dbReference type="SMART" id="SM01340"/>
    </source>
</evidence>
<dbReference type="SMART" id="SM01340">
    <property type="entry name" value="DNA_mis_repair"/>
    <property type="match status" value="1"/>
</dbReference>
<dbReference type="OrthoDB" id="9763467at2"/>
<dbReference type="SUPFAM" id="SSF55874">
    <property type="entry name" value="ATPase domain of HSP90 chaperone/DNA topoisomerase II/histidine kinase"/>
    <property type="match status" value="1"/>
</dbReference>
<dbReference type="InterPro" id="IPR042120">
    <property type="entry name" value="MutL_C_dimsub"/>
</dbReference>
<evidence type="ECO:0000256" key="2">
    <source>
        <dbReference type="ARBA" id="ARBA00021975"/>
    </source>
</evidence>
<dbReference type="InterPro" id="IPR020568">
    <property type="entry name" value="Ribosomal_Su5_D2-typ_SF"/>
</dbReference>
<dbReference type="Gene3D" id="3.30.1370.100">
    <property type="entry name" value="MutL, C-terminal domain, regulatory subdomain"/>
    <property type="match status" value="1"/>
</dbReference>
<evidence type="ECO:0000256" key="5">
    <source>
        <dbReference type="HAMAP-Rule" id="MF_00149"/>
    </source>
</evidence>
<dbReference type="GO" id="GO:0030983">
    <property type="term" value="F:mismatched DNA binding"/>
    <property type="evidence" value="ECO:0007669"/>
    <property type="project" value="InterPro"/>
</dbReference>
<dbReference type="Pfam" id="PF08676">
    <property type="entry name" value="MutL_C"/>
    <property type="match status" value="1"/>
</dbReference>
<accession>A0A1I0BDH2</accession>
<dbReference type="AlphaFoldDB" id="A0A1I0BDH2"/>
<comment type="similarity">
    <text evidence="1 5">Belongs to the DNA mismatch repair MutL/HexB family.</text>
</comment>
<feature type="compositionally biased region" description="Low complexity" evidence="6">
    <location>
        <begin position="468"/>
        <end position="477"/>
    </location>
</feature>
<dbReference type="InterPro" id="IPR013507">
    <property type="entry name" value="DNA_mismatch_S5_2-like"/>
</dbReference>
<feature type="region of interest" description="Disordered" evidence="6">
    <location>
        <begin position="451"/>
        <end position="477"/>
    </location>
</feature>
<name>A0A1I0BDH2_9GAMM</name>
<dbReference type="InterPro" id="IPR020667">
    <property type="entry name" value="DNA_mismatch_repair_MutL"/>
</dbReference>
<feature type="domain" description="DNA mismatch repair protein S5" evidence="7">
    <location>
        <begin position="215"/>
        <end position="342"/>
    </location>
</feature>
<dbReference type="GO" id="GO:0016887">
    <property type="term" value="F:ATP hydrolysis activity"/>
    <property type="evidence" value="ECO:0007669"/>
    <property type="project" value="InterPro"/>
</dbReference>
<keyword evidence="4 5" id="KW-0234">DNA repair</keyword>
<gene>
    <name evidence="5" type="primary">mutL</name>
    <name evidence="8" type="ORF">SAMN02583745_01235</name>
</gene>
<dbReference type="PROSITE" id="PS00058">
    <property type="entry name" value="DNA_MISMATCH_REPAIR_1"/>
    <property type="match status" value="1"/>
</dbReference>
<dbReference type="GO" id="GO:0006298">
    <property type="term" value="P:mismatch repair"/>
    <property type="evidence" value="ECO:0007669"/>
    <property type="project" value="UniProtKB-UniRule"/>
</dbReference>
<dbReference type="InterPro" id="IPR014721">
    <property type="entry name" value="Ribsml_uS5_D2-typ_fold_subgr"/>
</dbReference>
<dbReference type="Proteomes" id="UP000242642">
    <property type="component" value="Unassembled WGS sequence"/>
</dbReference>
<evidence type="ECO:0000313" key="8">
    <source>
        <dbReference type="EMBL" id="SET04239.1"/>
    </source>
</evidence>
<dbReference type="NCBIfam" id="TIGR00585">
    <property type="entry name" value="mutl"/>
    <property type="match status" value="1"/>
</dbReference>
<dbReference type="Pfam" id="PF13589">
    <property type="entry name" value="HATPase_c_3"/>
    <property type="match status" value="1"/>
</dbReference>
<evidence type="ECO:0000256" key="1">
    <source>
        <dbReference type="ARBA" id="ARBA00006082"/>
    </source>
</evidence>
<keyword evidence="9" id="KW-1185">Reference proteome</keyword>
<dbReference type="InterPro" id="IPR014790">
    <property type="entry name" value="MutL_C"/>
</dbReference>
<organism evidence="8 9">
    <name type="scientific">Thorsellia anophelis DSM 18579</name>
    <dbReference type="NCBI Taxonomy" id="1123402"/>
    <lineage>
        <taxon>Bacteria</taxon>
        <taxon>Pseudomonadati</taxon>
        <taxon>Pseudomonadota</taxon>
        <taxon>Gammaproteobacteria</taxon>
        <taxon>Enterobacterales</taxon>
        <taxon>Thorselliaceae</taxon>
        <taxon>Thorsellia</taxon>
    </lineage>
</organism>
<protein>
    <recommendedName>
        <fullName evidence="2 5">DNA mismatch repair protein MutL</fullName>
    </recommendedName>
</protein>
<keyword evidence="3 5" id="KW-0227">DNA damage</keyword>
<dbReference type="GO" id="GO:0005524">
    <property type="term" value="F:ATP binding"/>
    <property type="evidence" value="ECO:0007669"/>
    <property type="project" value="InterPro"/>
</dbReference>